<sequence>MTTPTSSSDEPWPVRVVSQKIGAWIGKLGWIWVDGQVAQITRRPGTNTVFLTLRDPSADLSLTVTTNRDVVDLGAPGLNDGARIVVHAKPEFYAARGSLSLRADEIRQVGLGELLARLEQLKKLLAAEGLFDRARKRRLPFLPGKVGLITGRASAAERDVLTNARRRWPTVEFRVINVAVQGTSAVPQIIDALAVLDRDETVDVIVLARGGGSTEDLLPFSDEALCRAVFACRTPVVSAVGHETDVPLVDFVADVRASTPTDAAKRIVPDLADEFRLIGQAKQRLDRALKGLLDREQHRLDAIRSRPSIARPLSLVDNRATDVAQLRDRAARNLSHRLDRAGTELAHTLARLRTLSPAATLQRGYAIVQRADGAVVRAAGEVSPGDPVRLRLAEGEVAATVDPAVKKPAKRAAKPAAAGSQE</sequence>
<evidence type="ECO:0000259" key="8">
    <source>
        <dbReference type="Pfam" id="PF13742"/>
    </source>
</evidence>
<evidence type="ECO:0000313" key="10">
    <source>
        <dbReference type="Proteomes" id="UP001595912"/>
    </source>
</evidence>
<organism evidence="9 10">
    <name type="scientific">Dactylosporangium cerinum</name>
    <dbReference type="NCBI Taxonomy" id="1434730"/>
    <lineage>
        <taxon>Bacteria</taxon>
        <taxon>Bacillati</taxon>
        <taxon>Actinomycetota</taxon>
        <taxon>Actinomycetes</taxon>
        <taxon>Micromonosporales</taxon>
        <taxon>Micromonosporaceae</taxon>
        <taxon>Dactylosporangium</taxon>
    </lineage>
</organism>
<comment type="catalytic activity">
    <reaction evidence="5 6">
        <text>Exonucleolytic cleavage in either 5'- to 3'- or 3'- to 5'-direction to yield nucleoside 5'-phosphates.</text>
        <dbReference type="EC" id="3.1.11.6"/>
    </reaction>
</comment>
<dbReference type="EC" id="3.1.11.6" evidence="5"/>
<dbReference type="NCBIfam" id="TIGR00237">
    <property type="entry name" value="xseA"/>
    <property type="match status" value="1"/>
</dbReference>
<keyword evidence="10" id="KW-1185">Reference proteome</keyword>
<dbReference type="Pfam" id="PF02601">
    <property type="entry name" value="Exonuc_VII_L"/>
    <property type="match status" value="1"/>
</dbReference>
<dbReference type="InterPro" id="IPR020579">
    <property type="entry name" value="Exonuc_VII_lsu_C"/>
</dbReference>
<feature type="domain" description="Exonuclease VII large subunit C-terminal" evidence="7">
    <location>
        <begin position="130"/>
        <end position="346"/>
    </location>
</feature>
<dbReference type="InterPro" id="IPR003753">
    <property type="entry name" value="Exonuc_VII_L"/>
</dbReference>
<evidence type="ECO:0000259" key="7">
    <source>
        <dbReference type="Pfam" id="PF02601"/>
    </source>
</evidence>
<keyword evidence="2 5" id="KW-0540">Nuclease</keyword>
<proteinExistence type="inferred from homology"/>
<feature type="domain" description="OB-fold nucleic acid binding" evidence="8">
    <location>
        <begin position="13"/>
        <end position="107"/>
    </location>
</feature>
<reference evidence="10" key="1">
    <citation type="journal article" date="2019" name="Int. J. Syst. Evol. Microbiol.">
        <title>The Global Catalogue of Microorganisms (GCM) 10K type strain sequencing project: providing services to taxonomists for standard genome sequencing and annotation.</title>
        <authorList>
            <consortium name="The Broad Institute Genomics Platform"/>
            <consortium name="The Broad Institute Genome Sequencing Center for Infectious Disease"/>
            <person name="Wu L."/>
            <person name="Ma J."/>
        </authorList>
    </citation>
    <scope>NUCLEOTIDE SEQUENCE [LARGE SCALE GENOMIC DNA]</scope>
    <source>
        <strain evidence="10">CGMCC 4.7152</strain>
    </source>
</reference>
<evidence type="ECO:0000256" key="4">
    <source>
        <dbReference type="ARBA" id="ARBA00022839"/>
    </source>
</evidence>
<dbReference type="EMBL" id="JBHSIU010000053">
    <property type="protein sequence ID" value="MFC5003417.1"/>
    <property type="molecule type" value="Genomic_DNA"/>
</dbReference>
<evidence type="ECO:0000256" key="3">
    <source>
        <dbReference type="ARBA" id="ARBA00022801"/>
    </source>
</evidence>
<evidence type="ECO:0000256" key="2">
    <source>
        <dbReference type="ARBA" id="ARBA00022722"/>
    </source>
</evidence>
<name>A0ABV9W445_9ACTN</name>
<dbReference type="Proteomes" id="UP001595912">
    <property type="component" value="Unassembled WGS sequence"/>
</dbReference>
<evidence type="ECO:0000256" key="6">
    <source>
        <dbReference type="RuleBase" id="RU004355"/>
    </source>
</evidence>
<dbReference type="HAMAP" id="MF_00378">
    <property type="entry name" value="Exonuc_7_L"/>
    <property type="match status" value="1"/>
</dbReference>
<gene>
    <name evidence="5 9" type="primary">xseA</name>
    <name evidence="9" type="ORF">ACFPIJ_37055</name>
</gene>
<evidence type="ECO:0000313" key="9">
    <source>
        <dbReference type="EMBL" id="MFC5003417.1"/>
    </source>
</evidence>
<dbReference type="GO" id="GO:0008855">
    <property type="term" value="F:exodeoxyribonuclease VII activity"/>
    <property type="evidence" value="ECO:0007669"/>
    <property type="project" value="UniProtKB-EC"/>
</dbReference>
<dbReference type="CDD" id="cd04489">
    <property type="entry name" value="ExoVII_LU_OBF"/>
    <property type="match status" value="1"/>
</dbReference>
<dbReference type="PANTHER" id="PTHR30008:SF0">
    <property type="entry name" value="EXODEOXYRIBONUCLEASE 7 LARGE SUBUNIT"/>
    <property type="match status" value="1"/>
</dbReference>
<keyword evidence="4 5" id="KW-0269">Exonuclease</keyword>
<dbReference type="RefSeq" id="WP_380122416.1">
    <property type="nucleotide sequence ID" value="NZ_JBHSIU010000053.1"/>
</dbReference>
<dbReference type="InterPro" id="IPR025824">
    <property type="entry name" value="OB-fold_nuc-bd_dom"/>
</dbReference>
<evidence type="ECO:0000256" key="1">
    <source>
        <dbReference type="ARBA" id="ARBA00022490"/>
    </source>
</evidence>
<dbReference type="PANTHER" id="PTHR30008">
    <property type="entry name" value="EXODEOXYRIBONUCLEASE 7 LARGE SUBUNIT"/>
    <property type="match status" value="1"/>
</dbReference>
<evidence type="ECO:0000256" key="5">
    <source>
        <dbReference type="HAMAP-Rule" id="MF_00378"/>
    </source>
</evidence>
<comment type="subunit">
    <text evidence="5">Heterooligomer composed of large and small subunits.</text>
</comment>
<protein>
    <recommendedName>
        <fullName evidence="5">Exodeoxyribonuclease 7 large subunit</fullName>
        <ecNumber evidence="5">3.1.11.6</ecNumber>
    </recommendedName>
    <alternativeName>
        <fullName evidence="5">Exodeoxyribonuclease VII large subunit</fullName>
        <shortName evidence="5">Exonuclease VII large subunit</shortName>
    </alternativeName>
</protein>
<keyword evidence="1 5" id="KW-0963">Cytoplasm</keyword>
<comment type="similarity">
    <text evidence="5 6">Belongs to the XseA family.</text>
</comment>
<accession>A0ABV9W445</accession>
<keyword evidence="3 5" id="KW-0378">Hydrolase</keyword>
<comment type="subcellular location">
    <subcellularLocation>
        <location evidence="5 6">Cytoplasm</location>
    </subcellularLocation>
</comment>
<dbReference type="Pfam" id="PF13742">
    <property type="entry name" value="tRNA_anti_2"/>
    <property type="match status" value="1"/>
</dbReference>
<comment type="caution">
    <text evidence="9">The sequence shown here is derived from an EMBL/GenBank/DDBJ whole genome shotgun (WGS) entry which is preliminary data.</text>
</comment>
<comment type="function">
    <text evidence="5">Bidirectionally degrades single-stranded DNA into large acid-insoluble oligonucleotides, which are then degraded further into small acid-soluble oligonucleotides.</text>
</comment>